<evidence type="ECO:0000313" key="8">
    <source>
        <dbReference type="Proteomes" id="UP000740329"/>
    </source>
</evidence>
<feature type="transmembrane region" description="Helical" evidence="6">
    <location>
        <begin position="27"/>
        <end position="55"/>
    </location>
</feature>
<dbReference type="GO" id="GO:0043190">
    <property type="term" value="C:ATP-binding cassette (ABC) transporter complex"/>
    <property type="evidence" value="ECO:0007669"/>
    <property type="project" value="InterPro"/>
</dbReference>
<evidence type="ECO:0000313" key="7">
    <source>
        <dbReference type="EMBL" id="MBP2200962.1"/>
    </source>
</evidence>
<keyword evidence="2" id="KW-1003">Cell membrane</keyword>
<evidence type="ECO:0000256" key="1">
    <source>
        <dbReference type="ARBA" id="ARBA00004651"/>
    </source>
</evidence>
<evidence type="ECO:0000256" key="3">
    <source>
        <dbReference type="ARBA" id="ARBA00022692"/>
    </source>
</evidence>
<proteinExistence type="predicted"/>
<gene>
    <name evidence="7" type="ORF">J3E07_000360</name>
</gene>
<dbReference type="GO" id="GO:0006824">
    <property type="term" value="P:cobalt ion transport"/>
    <property type="evidence" value="ECO:0007669"/>
    <property type="project" value="InterPro"/>
</dbReference>
<dbReference type="RefSeq" id="WP_209590415.1">
    <property type="nucleotide sequence ID" value="NZ_JAGGMV010000001.1"/>
</dbReference>
<dbReference type="PANTHER" id="PTHR34857">
    <property type="entry name" value="SLL0384 PROTEIN"/>
    <property type="match status" value="1"/>
</dbReference>
<protein>
    <submittedName>
        <fullName evidence="7">Cobalt/nickel transport system permease protein</fullName>
    </submittedName>
</protein>
<sequence>MHGDIYLIELESMKNSPIHNIDPRVKLISILFIILCSSLFNNLTMMTFFEVYLIMSLLLSNLSLKMTILRILMILPFGIFIVLFQPFIRGETVIYSLFGIPVFLEGLNFGILLFAKFFVSITCIVLLSSTTPTFKVVEALKKLGLPAFMSMILGLMIRYLYLIFENMQKLLLSHKSRGQNHKKVSYKLQIKNIGNLIGTLFVKSYEQGERTYFAMLSRGYSENSNICELNYKISIYDIIYTVPIILIPILVLFYNINLF</sequence>
<dbReference type="Proteomes" id="UP000740329">
    <property type="component" value="Unassembled WGS sequence"/>
</dbReference>
<dbReference type="InterPro" id="IPR003339">
    <property type="entry name" value="ABC/ECF_trnsptr_transmembrane"/>
</dbReference>
<keyword evidence="5 6" id="KW-0472">Membrane</keyword>
<evidence type="ECO:0000256" key="4">
    <source>
        <dbReference type="ARBA" id="ARBA00022989"/>
    </source>
</evidence>
<evidence type="ECO:0000256" key="5">
    <source>
        <dbReference type="ARBA" id="ARBA00023136"/>
    </source>
</evidence>
<dbReference type="Pfam" id="PF02361">
    <property type="entry name" value="CbiQ"/>
    <property type="match status" value="1"/>
</dbReference>
<evidence type="ECO:0000256" key="6">
    <source>
        <dbReference type="SAM" id="Phobius"/>
    </source>
</evidence>
<dbReference type="CDD" id="cd16914">
    <property type="entry name" value="EcfT"/>
    <property type="match status" value="1"/>
</dbReference>
<keyword evidence="3 6" id="KW-0812">Transmembrane</keyword>
<feature type="transmembrane region" description="Helical" evidence="6">
    <location>
        <begin position="143"/>
        <end position="164"/>
    </location>
</feature>
<name>A0A8J7RFL7_METVO</name>
<comment type="caution">
    <text evidence="7">The sequence shown here is derived from an EMBL/GenBank/DDBJ whole genome shotgun (WGS) entry which is preliminary data.</text>
</comment>
<dbReference type="PANTHER" id="PTHR34857:SF2">
    <property type="entry name" value="SLL0384 PROTEIN"/>
    <property type="match status" value="1"/>
</dbReference>
<dbReference type="NCBIfam" id="TIGR02454">
    <property type="entry name" value="ECF_T_CbiQ"/>
    <property type="match status" value="1"/>
</dbReference>
<evidence type="ECO:0000256" key="2">
    <source>
        <dbReference type="ARBA" id="ARBA00022475"/>
    </source>
</evidence>
<organism evidence="7 8">
    <name type="scientific">Methanococcus voltae</name>
    <dbReference type="NCBI Taxonomy" id="2188"/>
    <lineage>
        <taxon>Archaea</taxon>
        <taxon>Methanobacteriati</taxon>
        <taxon>Methanobacteriota</taxon>
        <taxon>Methanomada group</taxon>
        <taxon>Methanococci</taxon>
        <taxon>Methanococcales</taxon>
        <taxon>Methanococcaceae</taxon>
        <taxon>Methanococcus</taxon>
    </lineage>
</organism>
<dbReference type="InterPro" id="IPR051611">
    <property type="entry name" value="ECF_transporter_component"/>
</dbReference>
<comment type="subcellular location">
    <subcellularLocation>
        <location evidence="1">Cell membrane</location>
        <topology evidence="1">Multi-pass membrane protein</topology>
    </subcellularLocation>
</comment>
<reference evidence="7" key="1">
    <citation type="submission" date="2021-03" db="EMBL/GenBank/DDBJ databases">
        <title>Genomic Encyclopedia of Type Strains, Phase IV (KMG-V): Genome sequencing to study the core and pangenomes of soil and plant-associated prokaryotes.</title>
        <authorList>
            <person name="Whitman W."/>
        </authorList>
    </citation>
    <scope>NUCLEOTIDE SEQUENCE</scope>
    <source>
        <strain evidence="7">C4</strain>
    </source>
</reference>
<dbReference type="AlphaFoldDB" id="A0A8J7RFL7"/>
<dbReference type="InterPro" id="IPR012809">
    <property type="entry name" value="ECF_CbiQ"/>
</dbReference>
<feature type="transmembrane region" description="Helical" evidence="6">
    <location>
        <begin position="108"/>
        <end position="131"/>
    </location>
</feature>
<accession>A0A8J7RFL7</accession>
<feature type="transmembrane region" description="Helical" evidence="6">
    <location>
        <begin position="238"/>
        <end position="256"/>
    </location>
</feature>
<keyword evidence="4 6" id="KW-1133">Transmembrane helix</keyword>
<feature type="transmembrane region" description="Helical" evidence="6">
    <location>
        <begin position="67"/>
        <end position="88"/>
    </location>
</feature>
<dbReference type="EMBL" id="JAGGMV010000001">
    <property type="protein sequence ID" value="MBP2200962.1"/>
    <property type="molecule type" value="Genomic_DNA"/>
</dbReference>